<dbReference type="EMBL" id="JBFOLK010000003">
    <property type="protein sequence ID" value="KAL2527280.1"/>
    <property type="molecule type" value="Genomic_DNA"/>
</dbReference>
<proteinExistence type="predicted"/>
<name>A0ABD1UQF1_9LAMI</name>
<sequence length="121" mass="14100">MSDCSALHFQSFNAKKKLFLDPFYMKVLRAYRLAPTRVSSKGWRQMVRSLYLWFRTLLGLDASSHLLHRLPPKETVEEEEEQEQWRRSGVRVVNKPEPDLNAPNFYGVASEWSKGDGRSVV</sequence>
<reference evidence="2" key="1">
    <citation type="submission" date="2024-07" db="EMBL/GenBank/DDBJ databases">
        <title>Two chromosome-level genome assemblies of Korean endemic species Abeliophyllum distichum and Forsythia ovata (Oleaceae).</title>
        <authorList>
            <person name="Jang H."/>
        </authorList>
    </citation>
    <scope>NUCLEOTIDE SEQUENCE [LARGE SCALE GENOMIC DNA]</scope>
</reference>
<dbReference type="AlphaFoldDB" id="A0ABD1UQF1"/>
<evidence type="ECO:0000313" key="1">
    <source>
        <dbReference type="EMBL" id="KAL2527280.1"/>
    </source>
</evidence>
<keyword evidence="2" id="KW-1185">Reference proteome</keyword>
<gene>
    <name evidence="1" type="ORF">Adt_12334</name>
</gene>
<organism evidence="1 2">
    <name type="scientific">Abeliophyllum distichum</name>
    <dbReference type="NCBI Taxonomy" id="126358"/>
    <lineage>
        <taxon>Eukaryota</taxon>
        <taxon>Viridiplantae</taxon>
        <taxon>Streptophyta</taxon>
        <taxon>Embryophyta</taxon>
        <taxon>Tracheophyta</taxon>
        <taxon>Spermatophyta</taxon>
        <taxon>Magnoliopsida</taxon>
        <taxon>eudicotyledons</taxon>
        <taxon>Gunneridae</taxon>
        <taxon>Pentapetalae</taxon>
        <taxon>asterids</taxon>
        <taxon>lamiids</taxon>
        <taxon>Lamiales</taxon>
        <taxon>Oleaceae</taxon>
        <taxon>Forsythieae</taxon>
        <taxon>Abeliophyllum</taxon>
    </lineage>
</organism>
<protein>
    <submittedName>
        <fullName evidence="1">Uncharacterized protein</fullName>
    </submittedName>
</protein>
<comment type="caution">
    <text evidence="1">The sequence shown here is derived from an EMBL/GenBank/DDBJ whole genome shotgun (WGS) entry which is preliminary data.</text>
</comment>
<evidence type="ECO:0000313" key="2">
    <source>
        <dbReference type="Proteomes" id="UP001604336"/>
    </source>
</evidence>
<dbReference type="Proteomes" id="UP001604336">
    <property type="component" value="Unassembled WGS sequence"/>
</dbReference>
<accession>A0ABD1UQF1</accession>